<dbReference type="Proteomes" id="UP000324907">
    <property type="component" value="Unassembled WGS sequence"/>
</dbReference>
<dbReference type="InterPro" id="IPR009091">
    <property type="entry name" value="RCC1/BLIP-II"/>
</dbReference>
<name>A0A5A8EI04_CAFRO</name>
<evidence type="ECO:0000259" key="3">
    <source>
        <dbReference type="PROSITE" id="PS50003"/>
    </source>
</evidence>
<dbReference type="Pfam" id="PF00169">
    <property type="entry name" value="PH"/>
    <property type="match status" value="1"/>
</dbReference>
<feature type="domain" description="PH" evidence="3">
    <location>
        <begin position="1"/>
        <end position="100"/>
    </location>
</feature>
<dbReference type="Gene3D" id="2.30.29.30">
    <property type="entry name" value="Pleckstrin-homology domain (PH domain)/Phosphotyrosine-binding domain (PTB)"/>
    <property type="match status" value="1"/>
</dbReference>
<feature type="repeat" description="RCC1" evidence="1">
    <location>
        <begin position="225"/>
        <end position="279"/>
    </location>
</feature>
<comment type="caution">
    <text evidence="6">The sequence shown here is derived from an EMBL/GenBank/DDBJ whole genome shotgun (WGS) entry which is preliminary data.</text>
</comment>
<dbReference type="InterPro" id="IPR051553">
    <property type="entry name" value="Ran_GTPase-activating"/>
</dbReference>
<evidence type="ECO:0000256" key="1">
    <source>
        <dbReference type="PROSITE-ProRule" id="PRU00235"/>
    </source>
</evidence>
<dbReference type="GO" id="GO:0005085">
    <property type="term" value="F:guanyl-nucleotide exchange factor activity"/>
    <property type="evidence" value="ECO:0007669"/>
    <property type="project" value="TreeGrafter"/>
</dbReference>
<dbReference type="Gene3D" id="2.130.10.30">
    <property type="entry name" value="Regulator of chromosome condensation 1/beta-lactamase-inhibitor protein II"/>
    <property type="match status" value="2"/>
</dbReference>
<feature type="repeat" description="RCC1" evidence="1">
    <location>
        <begin position="332"/>
        <end position="382"/>
    </location>
</feature>
<dbReference type="InterPro" id="IPR011993">
    <property type="entry name" value="PH-like_dom_sf"/>
</dbReference>
<feature type="repeat" description="RCC1" evidence="1">
    <location>
        <begin position="279"/>
        <end position="331"/>
    </location>
</feature>
<evidence type="ECO:0000313" key="9">
    <source>
        <dbReference type="Proteomes" id="UP000325113"/>
    </source>
</evidence>
<evidence type="ECO:0000313" key="5">
    <source>
        <dbReference type="EMBL" id="KAA0167575.1"/>
    </source>
</evidence>
<dbReference type="PANTHER" id="PTHR45982">
    <property type="entry name" value="REGULATOR OF CHROMOSOME CONDENSATION"/>
    <property type="match status" value="1"/>
</dbReference>
<dbReference type="PANTHER" id="PTHR45982:SF1">
    <property type="entry name" value="REGULATOR OF CHROMOSOME CONDENSATION"/>
    <property type="match status" value="1"/>
</dbReference>
<feature type="repeat" description="RCC1" evidence="1">
    <location>
        <begin position="583"/>
        <end position="634"/>
    </location>
</feature>
<dbReference type="PRINTS" id="PR00633">
    <property type="entry name" value="RCCNDNSATION"/>
</dbReference>
<proteinExistence type="predicted"/>
<dbReference type="GO" id="GO:0005737">
    <property type="term" value="C:cytoplasm"/>
    <property type="evidence" value="ECO:0007669"/>
    <property type="project" value="TreeGrafter"/>
</dbReference>
<feature type="region of interest" description="Disordered" evidence="2">
    <location>
        <begin position="130"/>
        <end position="222"/>
    </location>
</feature>
<evidence type="ECO:0000313" key="6">
    <source>
        <dbReference type="EMBL" id="KAA0177249.1"/>
    </source>
</evidence>
<dbReference type="SMART" id="SM00233">
    <property type="entry name" value="PH"/>
    <property type="match status" value="1"/>
</dbReference>
<feature type="compositionally biased region" description="Low complexity" evidence="2">
    <location>
        <begin position="726"/>
        <end position="739"/>
    </location>
</feature>
<feature type="repeat" description="RCC1" evidence="1">
    <location>
        <begin position="383"/>
        <end position="437"/>
    </location>
</feature>
<dbReference type="OrthoDB" id="8068875at2759"/>
<sequence>MADHAGWLTKKAVKTISKDSWKRRWVTLKDNMITYATAKGATPKALLVMTDAAEVALTTEHGPRHPHEFVVRDAGFTLFACGDSSEVTAGWVAALSAAAARLKECRDVGSEEMLFRQKLEALRRAEAQESLARAGADPAAGTAEASPGGAASGHAVGGARAQKHGAKSAAQRRQSIMRRKDRLHAVKASLDKVTSDTPIAEEAETDSSGEAGGGRGARRKSVGARHVLGAGVNDYGQLGLSRTSAGGEPEPSVLPVLDGPRAPTALACGFDFCLAATGAGVFVWGNGTRGQLGVSESYTGALRPFPNPRLRGKPVKSVACGNTHALFVDAKGDVYAMGSSSSGAVGIGQEKPASTTPALCLEGQDVIAVRAGGHNSAAITRSGQLYRWGDNRLGVLGNPTSGLSSIWKPMLFDDELLAHGVVDIAFASSFTLIMAAAASHGEFQPDWVSLEAGRRAPAAFQLLVCGAPASPLSHFEENRVAFTCPHHTRAFMDQSVTRAIAGGHGFALVLAKGSVHSFGEGVLGHCTNRASEVCARHPRNRTDLAGQSKSIAHEPVRVPDLDLEDIVQLACGVGHCLALSERGVLFGWGLNASGALGTSSCADEGAPIPAMVAPGTVVRSVSAGGAFTMCVAKHGETKAISDSRRRAQNVADRWLRHLRSERAKRDTASAAASSAGPPPPIPRRRPHRSGLAGTRIAVEGVEDAVSSLQMQIKSALGSGLEPADQSGAEGESAATAAAE</sequence>
<evidence type="ECO:0000256" key="2">
    <source>
        <dbReference type="SAM" id="MobiDB-lite"/>
    </source>
</evidence>
<evidence type="ECO:0000313" key="8">
    <source>
        <dbReference type="Proteomes" id="UP000324907"/>
    </source>
</evidence>
<dbReference type="EMBL" id="VLTO01000004">
    <property type="protein sequence ID" value="KAA0177249.1"/>
    <property type="molecule type" value="Genomic_DNA"/>
</dbReference>
<evidence type="ECO:0000313" key="4">
    <source>
        <dbReference type="EMBL" id="KAA0159302.1"/>
    </source>
</evidence>
<feature type="region of interest" description="Disordered" evidence="2">
    <location>
        <begin position="661"/>
        <end position="695"/>
    </location>
</feature>
<dbReference type="SUPFAM" id="SSF50985">
    <property type="entry name" value="RCC1/BLIP-II"/>
    <property type="match status" value="2"/>
</dbReference>
<dbReference type="PROSITE" id="PS50012">
    <property type="entry name" value="RCC1_3"/>
    <property type="match status" value="6"/>
</dbReference>
<dbReference type="PROSITE" id="PS50003">
    <property type="entry name" value="PH_DOMAIN"/>
    <property type="match status" value="1"/>
</dbReference>
<feature type="region of interest" description="Disordered" evidence="2">
    <location>
        <begin position="715"/>
        <end position="739"/>
    </location>
</feature>
<accession>A0A5A8EI04</accession>
<organism evidence="6 7">
    <name type="scientific">Cafeteria roenbergensis</name>
    <name type="common">Marine flagellate</name>
    <dbReference type="NCBI Taxonomy" id="33653"/>
    <lineage>
        <taxon>Eukaryota</taxon>
        <taxon>Sar</taxon>
        <taxon>Stramenopiles</taxon>
        <taxon>Bigyra</taxon>
        <taxon>Opalozoa</taxon>
        <taxon>Bicosoecida</taxon>
        <taxon>Cafeteriaceae</taxon>
        <taxon>Cafeteria</taxon>
    </lineage>
</organism>
<dbReference type="InterPro" id="IPR001849">
    <property type="entry name" value="PH_domain"/>
</dbReference>
<gene>
    <name evidence="6" type="ORF">FNF27_01029</name>
    <name evidence="5" type="ORF">FNF28_02789</name>
    <name evidence="4" type="ORF">FNF31_04891</name>
</gene>
<dbReference type="Proteomes" id="UP000322899">
    <property type="component" value="Unassembled WGS sequence"/>
</dbReference>
<reference evidence="7 8" key="1">
    <citation type="submission" date="2019-07" db="EMBL/GenBank/DDBJ databases">
        <title>Genomes of Cafeteria roenbergensis.</title>
        <authorList>
            <person name="Fischer M.G."/>
            <person name="Hackl T."/>
            <person name="Roman M."/>
        </authorList>
    </citation>
    <scope>NUCLEOTIDE SEQUENCE [LARGE SCALE GENOMIC DNA]</scope>
    <source>
        <strain evidence="4 9">Cflag</strain>
        <strain evidence="6 7">E4-10P</strain>
        <strain evidence="5 8">RCC970-E3</strain>
    </source>
</reference>
<dbReference type="AlphaFoldDB" id="A0A5A8EI04"/>
<dbReference type="InterPro" id="IPR000408">
    <property type="entry name" value="Reg_chr_condens"/>
</dbReference>
<dbReference type="EMBL" id="VLTL01000033">
    <property type="protein sequence ID" value="KAA0167575.1"/>
    <property type="molecule type" value="Genomic_DNA"/>
</dbReference>
<dbReference type="Pfam" id="PF00415">
    <property type="entry name" value="RCC1"/>
    <property type="match status" value="2"/>
</dbReference>
<dbReference type="Proteomes" id="UP000325113">
    <property type="component" value="Unassembled WGS sequence"/>
</dbReference>
<feature type="compositionally biased region" description="Low complexity" evidence="2">
    <location>
        <begin position="132"/>
        <end position="160"/>
    </location>
</feature>
<dbReference type="SUPFAM" id="SSF50729">
    <property type="entry name" value="PH domain-like"/>
    <property type="match status" value="1"/>
</dbReference>
<dbReference type="EMBL" id="VLTM01000055">
    <property type="protein sequence ID" value="KAA0159302.1"/>
    <property type="molecule type" value="Genomic_DNA"/>
</dbReference>
<feature type="repeat" description="RCC1" evidence="1">
    <location>
        <begin position="513"/>
        <end position="582"/>
    </location>
</feature>
<protein>
    <recommendedName>
        <fullName evidence="3">PH domain-containing protein</fullName>
    </recommendedName>
</protein>
<evidence type="ECO:0000313" key="7">
    <source>
        <dbReference type="Proteomes" id="UP000322899"/>
    </source>
</evidence>